<name>S8FU24_FOMSC</name>
<dbReference type="eggNOG" id="ENOG502SWG8">
    <property type="taxonomic scope" value="Eukaryota"/>
</dbReference>
<gene>
    <name evidence="1" type="ORF">FOMPIDRAFT_1119808</name>
</gene>
<accession>S8FU24</accession>
<organism evidence="1 2">
    <name type="scientific">Fomitopsis schrenkii</name>
    <name type="common">Brown rot fungus</name>
    <dbReference type="NCBI Taxonomy" id="2126942"/>
    <lineage>
        <taxon>Eukaryota</taxon>
        <taxon>Fungi</taxon>
        <taxon>Dikarya</taxon>
        <taxon>Basidiomycota</taxon>
        <taxon>Agaricomycotina</taxon>
        <taxon>Agaricomycetes</taxon>
        <taxon>Polyporales</taxon>
        <taxon>Fomitopsis</taxon>
    </lineage>
</organism>
<keyword evidence="2" id="KW-1185">Reference proteome</keyword>
<proteinExistence type="predicted"/>
<dbReference type="Proteomes" id="UP000015241">
    <property type="component" value="Unassembled WGS sequence"/>
</dbReference>
<dbReference type="EMBL" id="KE504140">
    <property type="protein sequence ID" value="EPT01680.1"/>
    <property type="molecule type" value="Genomic_DNA"/>
</dbReference>
<evidence type="ECO:0000313" key="1">
    <source>
        <dbReference type="EMBL" id="EPT01680.1"/>
    </source>
</evidence>
<dbReference type="OrthoDB" id="3040699at2759"/>
<evidence type="ECO:0000313" key="2">
    <source>
        <dbReference type="Proteomes" id="UP000015241"/>
    </source>
</evidence>
<dbReference type="STRING" id="743788.S8FU24"/>
<dbReference type="InParanoid" id="S8FU24"/>
<dbReference type="AlphaFoldDB" id="S8FU24"/>
<protein>
    <submittedName>
        <fullName evidence="1">Uncharacterized protein</fullName>
    </submittedName>
</protein>
<dbReference type="HOGENOM" id="CLU_1647741_0_0_1"/>
<feature type="non-terminal residue" evidence="1">
    <location>
        <position position="1"/>
    </location>
</feature>
<sequence>DVSQDHCLSFSCYPFNDCVDYIRARSHDSGQISSYEKLCRSVAMKWPKDGRLWAELINANGAHTVTMSPPYLRTTEQVLDLSGHVALGKNALHVYQLRDHADFVFTLNIHTPVPSQLRELQDRREHDASWKAFLRSLSTFEFPEFPWSKKVAMVQTGLTLK</sequence>
<reference evidence="1 2" key="1">
    <citation type="journal article" date="2012" name="Science">
        <title>The Paleozoic origin of enzymatic lignin decomposition reconstructed from 31 fungal genomes.</title>
        <authorList>
            <person name="Floudas D."/>
            <person name="Binder M."/>
            <person name="Riley R."/>
            <person name="Barry K."/>
            <person name="Blanchette R.A."/>
            <person name="Henrissat B."/>
            <person name="Martinez A.T."/>
            <person name="Otillar R."/>
            <person name="Spatafora J.W."/>
            <person name="Yadav J.S."/>
            <person name="Aerts A."/>
            <person name="Benoit I."/>
            <person name="Boyd A."/>
            <person name="Carlson A."/>
            <person name="Copeland A."/>
            <person name="Coutinho P.M."/>
            <person name="de Vries R.P."/>
            <person name="Ferreira P."/>
            <person name="Findley K."/>
            <person name="Foster B."/>
            <person name="Gaskell J."/>
            <person name="Glotzer D."/>
            <person name="Gorecki P."/>
            <person name="Heitman J."/>
            <person name="Hesse C."/>
            <person name="Hori C."/>
            <person name="Igarashi K."/>
            <person name="Jurgens J.A."/>
            <person name="Kallen N."/>
            <person name="Kersten P."/>
            <person name="Kohler A."/>
            <person name="Kuees U."/>
            <person name="Kumar T.K.A."/>
            <person name="Kuo A."/>
            <person name="LaButti K."/>
            <person name="Larrondo L.F."/>
            <person name="Lindquist E."/>
            <person name="Ling A."/>
            <person name="Lombard V."/>
            <person name="Lucas S."/>
            <person name="Lundell T."/>
            <person name="Martin R."/>
            <person name="McLaughlin D.J."/>
            <person name="Morgenstern I."/>
            <person name="Morin E."/>
            <person name="Murat C."/>
            <person name="Nagy L.G."/>
            <person name="Nolan M."/>
            <person name="Ohm R.A."/>
            <person name="Patyshakuliyeva A."/>
            <person name="Rokas A."/>
            <person name="Ruiz-Duenas F.J."/>
            <person name="Sabat G."/>
            <person name="Salamov A."/>
            <person name="Samejima M."/>
            <person name="Schmutz J."/>
            <person name="Slot J.C."/>
            <person name="St John F."/>
            <person name="Stenlid J."/>
            <person name="Sun H."/>
            <person name="Sun S."/>
            <person name="Syed K."/>
            <person name="Tsang A."/>
            <person name="Wiebenga A."/>
            <person name="Young D."/>
            <person name="Pisabarro A."/>
            <person name="Eastwood D.C."/>
            <person name="Martin F."/>
            <person name="Cullen D."/>
            <person name="Grigoriev I.V."/>
            <person name="Hibbett D.S."/>
        </authorList>
    </citation>
    <scope>NUCLEOTIDE SEQUENCE</scope>
    <source>
        <strain evidence="2">FP-58527</strain>
    </source>
</reference>